<evidence type="ECO:0000313" key="5">
    <source>
        <dbReference type="Proteomes" id="UP000198312"/>
    </source>
</evidence>
<feature type="transmembrane region" description="Helical" evidence="3">
    <location>
        <begin position="12"/>
        <end position="31"/>
    </location>
</feature>
<dbReference type="PROSITE" id="PS00409">
    <property type="entry name" value="PROKAR_NTER_METHYL"/>
    <property type="match status" value="1"/>
</dbReference>
<reference evidence="4 5" key="1">
    <citation type="submission" date="2017-07" db="EMBL/GenBank/DDBJ databases">
        <title>Virgibacillus sp. LM2416.</title>
        <authorList>
            <person name="Tak E.J."/>
            <person name="Bae J.-W."/>
        </authorList>
    </citation>
    <scope>NUCLEOTIDE SEQUENCE [LARGE SCALE GENOMIC DNA]</scope>
    <source>
        <strain evidence="4 5">LM2416</strain>
    </source>
</reference>
<sequence>MKNSKGFTLIEVLAAFSITTMLIITVLPLSIQIKTEQQLLADRLAIVTMLYDELQRHIWYEDTNLSLYKPYKKEQLAFTFNPTNDYLQGCVEWINVKKKKEKSCLYGYPI</sequence>
<evidence type="ECO:0000256" key="3">
    <source>
        <dbReference type="SAM" id="Phobius"/>
    </source>
</evidence>
<comment type="subcellular location">
    <subcellularLocation>
        <location evidence="1">Cell surface</location>
    </subcellularLocation>
</comment>
<name>A0A220U4K8_9BACI</name>
<proteinExistence type="predicted"/>
<keyword evidence="3" id="KW-1133">Transmembrane helix</keyword>
<organism evidence="4 5">
    <name type="scientific">Virgibacillus phasianinus</name>
    <dbReference type="NCBI Taxonomy" id="2017483"/>
    <lineage>
        <taxon>Bacteria</taxon>
        <taxon>Bacillati</taxon>
        <taxon>Bacillota</taxon>
        <taxon>Bacilli</taxon>
        <taxon>Bacillales</taxon>
        <taxon>Bacillaceae</taxon>
        <taxon>Virgibacillus</taxon>
    </lineage>
</organism>
<dbReference type="GO" id="GO:0009986">
    <property type="term" value="C:cell surface"/>
    <property type="evidence" value="ECO:0007669"/>
    <property type="project" value="UniProtKB-SubCell"/>
</dbReference>
<dbReference type="GO" id="GO:0030420">
    <property type="term" value="P:establishment of competence for transformation"/>
    <property type="evidence" value="ECO:0007669"/>
    <property type="project" value="UniProtKB-KW"/>
</dbReference>
<dbReference type="EMBL" id="CP022315">
    <property type="protein sequence ID" value="ASK63204.1"/>
    <property type="molecule type" value="Genomic_DNA"/>
</dbReference>
<accession>A0A220U4K8</accession>
<keyword evidence="5" id="KW-1185">Reference proteome</keyword>
<evidence type="ECO:0000313" key="4">
    <source>
        <dbReference type="EMBL" id="ASK63204.1"/>
    </source>
</evidence>
<evidence type="ECO:0008006" key="6">
    <source>
        <dbReference type="Google" id="ProtNLM"/>
    </source>
</evidence>
<dbReference type="InterPro" id="IPR012902">
    <property type="entry name" value="N_methyl_site"/>
</dbReference>
<keyword evidence="2" id="KW-0178">Competence</keyword>
<evidence type="ECO:0000256" key="2">
    <source>
        <dbReference type="ARBA" id="ARBA00023287"/>
    </source>
</evidence>
<dbReference type="OrthoDB" id="2970140at2"/>
<evidence type="ECO:0000256" key="1">
    <source>
        <dbReference type="ARBA" id="ARBA00004241"/>
    </source>
</evidence>
<keyword evidence="3" id="KW-0472">Membrane</keyword>
<protein>
    <recommendedName>
        <fullName evidence="6">Prepilin-type cleavage/methylation domain-containing protein</fullName>
    </recommendedName>
</protein>
<dbReference type="RefSeq" id="WP_089062463.1">
    <property type="nucleotide sequence ID" value="NZ_CP022315.1"/>
</dbReference>
<dbReference type="Pfam" id="PF07963">
    <property type="entry name" value="N_methyl"/>
    <property type="match status" value="1"/>
</dbReference>
<dbReference type="Proteomes" id="UP000198312">
    <property type="component" value="Chromosome"/>
</dbReference>
<gene>
    <name evidence="4" type="ORF">CFK37_14130</name>
</gene>
<dbReference type="AlphaFoldDB" id="A0A220U4K8"/>
<dbReference type="KEGG" id="vil:CFK37_14130"/>
<keyword evidence="3" id="KW-0812">Transmembrane</keyword>